<evidence type="ECO:0000259" key="1">
    <source>
        <dbReference type="Pfam" id="PF12724"/>
    </source>
</evidence>
<dbReference type="Gene3D" id="3.40.50.360">
    <property type="match status" value="1"/>
</dbReference>
<name>A0A934NU69_9NOCA</name>
<feature type="domain" description="Flavodoxin" evidence="1">
    <location>
        <begin position="8"/>
        <end position="128"/>
    </location>
</feature>
<protein>
    <submittedName>
        <fullName evidence="2">Flavodoxin domain-containing protein</fullName>
    </submittedName>
</protein>
<evidence type="ECO:0000313" key="3">
    <source>
        <dbReference type="Proteomes" id="UP000655868"/>
    </source>
</evidence>
<dbReference type="InterPro" id="IPR029039">
    <property type="entry name" value="Flavoprotein-like_sf"/>
</dbReference>
<accession>A0A934NU69</accession>
<dbReference type="Pfam" id="PF12724">
    <property type="entry name" value="Flavodoxin_5"/>
    <property type="match status" value="1"/>
</dbReference>
<dbReference type="AlphaFoldDB" id="A0A934NU69"/>
<dbReference type="EMBL" id="JAEMNV010000007">
    <property type="protein sequence ID" value="MBJ8341240.1"/>
    <property type="molecule type" value="Genomic_DNA"/>
</dbReference>
<dbReference type="InterPro" id="IPR026816">
    <property type="entry name" value="Flavodoxin_dom"/>
</dbReference>
<dbReference type="RefSeq" id="WP_199706130.1">
    <property type="nucleotide sequence ID" value="NZ_JAEMNV010000007.1"/>
</dbReference>
<reference evidence="2" key="1">
    <citation type="submission" date="2020-12" db="EMBL/GenBank/DDBJ databases">
        <title>Antrihabitans popcorni sp. nov. and Antrihabitans auranticaus sp. nov., isolated from a larva cave.</title>
        <authorList>
            <person name="Lee S.D."/>
            <person name="Kim I.S."/>
        </authorList>
    </citation>
    <scope>NUCLEOTIDE SEQUENCE</scope>
    <source>
        <strain evidence="2">YC3-6</strain>
    </source>
</reference>
<dbReference type="Proteomes" id="UP000655868">
    <property type="component" value="Unassembled WGS sequence"/>
</dbReference>
<dbReference type="SUPFAM" id="SSF52218">
    <property type="entry name" value="Flavoproteins"/>
    <property type="match status" value="1"/>
</dbReference>
<comment type="caution">
    <text evidence="2">The sequence shown here is derived from an EMBL/GenBank/DDBJ whole genome shotgun (WGS) entry which is preliminary data.</text>
</comment>
<gene>
    <name evidence="2" type="ORF">JGU71_20350</name>
</gene>
<proteinExistence type="predicted"/>
<sequence length="184" mass="20088">MSSSLSILVAFASARGSTGEIAGFIANRLRLKGFDVDLCSVDQAPNPRHYDVVVVGSAIHDRAWLPDAERFLRRHRVVLQGRDVWLFSVGLSPALHGPVGRRLKRAVPKNIASLLELISVREYAVFAGVFSRADTTRVSRIVYRLIGGGGFGDLRDWQAIARWTDGIGAAVSRRGLTDATHEAP</sequence>
<organism evidence="2 3">
    <name type="scientific">Antrihabitans stalagmiti</name>
    <dbReference type="NCBI Taxonomy" id="2799499"/>
    <lineage>
        <taxon>Bacteria</taxon>
        <taxon>Bacillati</taxon>
        <taxon>Actinomycetota</taxon>
        <taxon>Actinomycetes</taxon>
        <taxon>Mycobacteriales</taxon>
        <taxon>Nocardiaceae</taxon>
        <taxon>Antrihabitans</taxon>
    </lineage>
</organism>
<keyword evidence="3" id="KW-1185">Reference proteome</keyword>
<evidence type="ECO:0000313" key="2">
    <source>
        <dbReference type="EMBL" id="MBJ8341240.1"/>
    </source>
</evidence>